<keyword evidence="1" id="KW-0175">Coiled coil</keyword>
<feature type="compositionally biased region" description="Basic and acidic residues" evidence="2">
    <location>
        <begin position="129"/>
        <end position="141"/>
    </location>
</feature>
<evidence type="ECO:0000313" key="4">
    <source>
        <dbReference type="Proteomes" id="UP000595140"/>
    </source>
</evidence>
<name>A0A484K598_9ASTE</name>
<feature type="region of interest" description="Disordered" evidence="2">
    <location>
        <begin position="100"/>
        <end position="198"/>
    </location>
</feature>
<accession>A0A484K598</accession>
<dbReference type="Proteomes" id="UP000595140">
    <property type="component" value="Unassembled WGS sequence"/>
</dbReference>
<evidence type="ECO:0000256" key="1">
    <source>
        <dbReference type="SAM" id="Coils"/>
    </source>
</evidence>
<evidence type="ECO:0000313" key="3">
    <source>
        <dbReference type="EMBL" id="VFQ58884.1"/>
    </source>
</evidence>
<evidence type="ECO:0000256" key="2">
    <source>
        <dbReference type="SAM" id="MobiDB-lite"/>
    </source>
</evidence>
<organism evidence="3 4">
    <name type="scientific">Cuscuta campestris</name>
    <dbReference type="NCBI Taxonomy" id="132261"/>
    <lineage>
        <taxon>Eukaryota</taxon>
        <taxon>Viridiplantae</taxon>
        <taxon>Streptophyta</taxon>
        <taxon>Embryophyta</taxon>
        <taxon>Tracheophyta</taxon>
        <taxon>Spermatophyta</taxon>
        <taxon>Magnoliopsida</taxon>
        <taxon>eudicotyledons</taxon>
        <taxon>Gunneridae</taxon>
        <taxon>Pentapetalae</taxon>
        <taxon>asterids</taxon>
        <taxon>lamiids</taxon>
        <taxon>Solanales</taxon>
        <taxon>Convolvulaceae</taxon>
        <taxon>Cuscuteae</taxon>
        <taxon>Cuscuta</taxon>
        <taxon>Cuscuta subgen. Grammica</taxon>
        <taxon>Cuscuta sect. Cleistogrammica</taxon>
    </lineage>
</organism>
<feature type="region of interest" description="Disordered" evidence="2">
    <location>
        <begin position="1"/>
        <end position="25"/>
    </location>
</feature>
<reference evidence="3 4" key="1">
    <citation type="submission" date="2018-04" db="EMBL/GenBank/DDBJ databases">
        <authorList>
            <person name="Vogel A."/>
        </authorList>
    </citation>
    <scope>NUCLEOTIDE SEQUENCE [LARGE SCALE GENOMIC DNA]</scope>
</reference>
<gene>
    <name evidence="3" type="ORF">CCAM_LOCUS660</name>
</gene>
<proteinExistence type="predicted"/>
<protein>
    <submittedName>
        <fullName evidence="3">Uncharacterized protein</fullName>
    </submittedName>
</protein>
<dbReference type="EMBL" id="OOIL02000002">
    <property type="protein sequence ID" value="VFQ58884.1"/>
    <property type="molecule type" value="Genomic_DNA"/>
</dbReference>
<keyword evidence="4" id="KW-1185">Reference proteome</keyword>
<sequence>MAKAVGSSRPNAEDSRLSDAQLGEMRSLLPPSYEVRHARGATLKNNSDGPEHLARNHFLLRCPLPQARSLLGLVKEWASRSSLPKTDYFTGLGFWVPPATPSQPMSPATPEDWSPPASRILPPRPGTYRTREEPPVPEDGRGGGVEDVGESELGPMVGGPSVADVSRNPLEDGSTHTLAPSSSSSSSSERGTFPQAPRIPHTSLFGEFLFSIISSTVRACFKQRQWWRLCSLAPKSPEPWMLHAPPCHLPGCCPRVVNRLLRVIVKEVVALLAKLGKALTASFKKVGWSVPPRLLPPLSLKKLGWSAPPHLLPPLSPWTHVGAFLIWVCYSGRTAGIVGLPRQRCNEMMDYQKGHPDYRARHSWCVGNARELADYRARHSWCVGQAQYNKLSSENKNLQAENKRLEQLRRDEAQEIVLERERMAEQRRTLEEETERLKREVVALRLSVDSEIL</sequence>
<feature type="coiled-coil region" evidence="1">
    <location>
        <begin position="388"/>
        <end position="447"/>
    </location>
</feature>
<dbReference type="AlphaFoldDB" id="A0A484K598"/>